<dbReference type="InterPro" id="IPR013826">
    <property type="entry name" value="Topo_IA_cen_sub3"/>
</dbReference>
<keyword evidence="4" id="KW-0863">Zinc-finger</keyword>
<dbReference type="InterPro" id="IPR023405">
    <property type="entry name" value="Topo_IA_core_domain"/>
</dbReference>
<dbReference type="NCBIfam" id="TIGR01051">
    <property type="entry name" value="topA_bact"/>
    <property type="match status" value="1"/>
</dbReference>
<evidence type="ECO:0000313" key="14">
    <source>
        <dbReference type="Proteomes" id="UP000637906"/>
    </source>
</evidence>
<evidence type="ECO:0000256" key="5">
    <source>
        <dbReference type="ARBA" id="ARBA00022833"/>
    </source>
</evidence>
<evidence type="ECO:0000256" key="10">
    <source>
        <dbReference type="HAMAP-Rule" id="MF_00952"/>
    </source>
</evidence>
<sequence>MSILVVESPAKAKTISKYLDNKFRVVASFGHVRDLPAKNGSVDPNSDFAVKYEIIDKAEKYIKELVKAAAKTSAIYLATDPDREGEAIAWHVIEVLKEKKAITDKVQIYRIVFNEITKNAVTEAIKNPRTISMDLVNAQQARRALDYLVGFTLSPLLWRKLPGSKSAGRVQSVALRLICERENEISKFISQEYWSIEAEFLSEKNEVFFALLSHYDNKKLDKLDIKNKQEADDLVDIIKAKQYAIAKVENKQVKRNPPLPFITSSLQQEASNKLGFAVKNTMRIAQNLYEGIDIGGESVGLITYMRTDGFYIADEAINAIKQMINSIFGEKYLPKSARKYTKKVKNAQEAHEAIRPTNITKTPDSIAKFLTAEQLKLYELIWKRTVAGQMESALIDQVTVDVESQDRQVIFHATGSTIAFDGFYKVYQDSKEDESTKLPNLKEDESCELKEVISGQHFTQPPPRFNEASLVKKMEEIGIGRPSTYATIISVLQDRGYAALENKRFIPSDRGQIVTIFLTSFFSRYVEYNFTANMEEELDLISNGDIFWKEVLGKFWSPFIQNVDSIKEMENDKILDTVRTGYLFPNDIDTKCPKCEDGNLRLNIGRTGVFLGCSGYPECKYTREIKDDNNNDNQDASQSEYPKLLGLDPSSQKEVFIKKGPYGFYVQLGSESKGKKVSLLKDVDPSSVDLNFGLKMLSLPMIIGHHPETNKEIKIGIGRFGPYIFYDGKYFSLKKKDVFSVTVDEALSIITSNSSGEVKSLGCNQDGEEISVRSGKYGPYIKCGKINVALGKDFNTDEITLEKAIEMIKSKKQKKQ</sequence>
<dbReference type="InterPro" id="IPR005733">
    <property type="entry name" value="TopoI_bac-type"/>
</dbReference>
<dbReference type="SUPFAM" id="SSF56712">
    <property type="entry name" value="Prokaryotic type I DNA topoisomerase"/>
    <property type="match status" value="1"/>
</dbReference>
<feature type="site" description="Interaction with DNA" evidence="10">
    <location>
        <position position="31"/>
    </location>
</feature>
<comment type="similarity">
    <text evidence="2 10">Belongs to the type IA topoisomerase family.</text>
</comment>
<dbReference type="Pfam" id="PF01131">
    <property type="entry name" value="Topoisom_bac"/>
    <property type="match status" value="1"/>
</dbReference>
<accession>A0A8J3HWA3</accession>
<dbReference type="InterPro" id="IPR023406">
    <property type="entry name" value="Topo_IA_AS"/>
</dbReference>
<dbReference type="Gene3D" id="1.10.290.10">
    <property type="entry name" value="Topoisomerase I, domain 4"/>
    <property type="match status" value="1"/>
</dbReference>
<reference evidence="13 14" key="1">
    <citation type="journal article" date="2021" name="Microb. Ecol.">
        <title>Candidatus Mesenet longicola: Novel Endosymbionts of Brontispa longissima that Induce Cytoplasmic Incompatibility.</title>
        <authorList>
            <person name="Takano S."/>
            <person name="Gotoh Y."/>
            <person name="Hayashi T."/>
        </authorList>
    </citation>
    <scope>NUCLEOTIDE SEQUENCE [LARGE SCALE GENOMIC DNA]</scope>
    <source>
        <strain evidence="13">L5</strain>
    </source>
</reference>
<feature type="domain" description="Toprim" evidence="11">
    <location>
        <begin position="1"/>
        <end position="116"/>
    </location>
</feature>
<dbReference type="InterPro" id="IPR003602">
    <property type="entry name" value="Topo_IA_DNA-bd_dom"/>
</dbReference>
<dbReference type="Pfam" id="PF13368">
    <property type="entry name" value="Toprim_C_rpt"/>
    <property type="match status" value="3"/>
</dbReference>
<evidence type="ECO:0000259" key="12">
    <source>
        <dbReference type="PROSITE" id="PS52039"/>
    </source>
</evidence>
<dbReference type="GO" id="GO:0003677">
    <property type="term" value="F:DNA binding"/>
    <property type="evidence" value="ECO:0007669"/>
    <property type="project" value="UniProtKB-KW"/>
</dbReference>
<keyword evidence="5" id="KW-0862">Zinc</keyword>
<dbReference type="Gene3D" id="3.30.65.10">
    <property type="entry name" value="Bacterial Topoisomerase I, domain 1"/>
    <property type="match status" value="1"/>
</dbReference>
<feature type="active site" description="O-(5'-phospho-DNA)-tyrosine intermediate" evidence="10">
    <location>
        <position position="304"/>
    </location>
</feature>
<keyword evidence="8 10" id="KW-0238">DNA-binding</keyword>
<dbReference type="Pfam" id="PF01396">
    <property type="entry name" value="Zn_ribbon_Top1"/>
    <property type="match status" value="1"/>
</dbReference>
<dbReference type="PROSITE" id="PS50880">
    <property type="entry name" value="TOPRIM"/>
    <property type="match status" value="1"/>
</dbReference>
<feature type="site" description="Interaction with DNA" evidence="10">
    <location>
        <position position="143"/>
    </location>
</feature>
<dbReference type="EMBL" id="BNGU01000071">
    <property type="protein sequence ID" value="GHM60085.1"/>
    <property type="molecule type" value="Genomic_DNA"/>
</dbReference>
<dbReference type="PRINTS" id="PR00417">
    <property type="entry name" value="PRTPISMRASEI"/>
</dbReference>
<dbReference type="InterPro" id="IPR013498">
    <property type="entry name" value="Topo_IA_Znf"/>
</dbReference>
<dbReference type="SMART" id="SM00493">
    <property type="entry name" value="TOPRIM"/>
    <property type="match status" value="1"/>
</dbReference>
<protein>
    <recommendedName>
        <fullName evidence="10">DNA topoisomerase 1</fullName>
        <ecNumber evidence="10">5.6.2.1</ecNumber>
    </recommendedName>
    <alternativeName>
        <fullName evidence="10">DNA topoisomerase I</fullName>
    </alternativeName>
</protein>
<dbReference type="EC" id="5.6.2.1" evidence="10"/>
<dbReference type="SUPFAM" id="SSF57783">
    <property type="entry name" value="Zinc beta-ribbon"/>
    <property type="match status" value="1"/>
</dbReference>
<dbReference type="InterPro" id="IPR013497">
    <property type="entry name" value="Topo_IA_cen"/>
</dbReference>
<keyword evidence="6" id="KW-0460">Magnesium</keyword>
<feature type="site" description="Interaction with DNA" evidence="10">
    <location>
        <position position="495"/>
    </location>
</feature>
<dbReference type="InterPro" id="IPR025589">
    <property type="entry name" value="Toprim_C_rpt"/>
</dbReference>
<dbReference type="InterPro" id="IPR013824">
    <property type="entry name" value="Topo_IA_cen_sub1"/>
</dbReference>
<feature type="site" description="Interaction with DNA" evidence="10">
    <location>
        <position position="158"/>
    </location>
</feature>
<evidence type="ECO:0000256" key="3">
    <source>
        <dbReference type="ARBA" id="ARBA00022723"/>
    </source>
</evidence>
<keyword evidence="7 10" id="KW-0799">Topoisomerase</keyword>
<dbReference type="Proteomes" id="UP000637906">
    <property type="component" value="Unassembled WGS sequence"/>
</dbReference>
<evidence type="ECO:0000256" key="8">
    <source>
        <dbReference type="ARBA" id="ARBA00023125"/>
    </source>
</evidence>
<comment type="caution">
    <text evidence="13">The sequence shown here is derived from an EMBL/GenBank/DDBJ whole genome shotgun (WGS) entry which is preliminary data.</text>
</comment>
<evidence type="ECO:0000256" key="9">
    <source>
        <dbReference type="ARBA" id="ARBA00023235"/>
    </source>
</evidence>
<dbReference type="InterPro" id="IPR006171">
    <property type="entry name" value="TOPRIM_dom"/>
</dbReference>
<dbReference type="InterPro" id="IPR000380">
    <property type="entry name" value="Topo_IA"/>
</dbReference>
<evidence type="ECO:0000256" key="1">
    <source>
        <dbReference type="ARBA" id="ARBA00000213"/>
    </source>
</evidence>
<dbReference type="Gene3D" id="3.40.50.140">
    <property type="match status" value="1"/>
</dbReference>
<comment type="catalytic activity">
    <reaction evidence="1 10">
        <text>ATP-independent breakage of single-stranded DNA, followed by passage and rejoining.</text>
        <dbReference type="EC" id="5.6.2.1"/>
    </reaction>
</comment>
<name>A0A8J3HWA3_9RICK</name>
<dbReference type="GO" id="GO:0003917">
    <property type="term" value="F:DNA topoisomerase type I (single strand cut, ATP-independent) activity"/>
    <property type="evidence" value="ECO:0007669"/>
    <property type="project" value="UniProtKB-UniRule"/>
</dbReference>
<feature type="domain" description="Topo IA-type catalytic" evidence="12">
    <location>
        <begin position="132"/>
        <end position="563"/>
    </location>
</feature>
<comment type="function">
    <text evidence="10">Releases the supercoiling and torsional tension of DNA, which is introduced during the DNA replication and transcription, by transiently cleaving and rejoining one strand of the DNA duplex. Introduces a single-strand break via transesterification at a target site in duplex DNA. The scissile phosphodiester is attacked by the catalytic tyrosine of the enzyme, resulting in the formation of a DNA-(5'-phosphotyrosyl)-enzyme intermediate and the expulsion of a 3'-OH DNA strand. The free DNA strand then undergoes passage around the unbroken strand, thus removing DNA supercoils. Finally, in the religation step, the DNA 3'-OH attacks the covalent intermediate to expel the active-site tyrosine and restore the DNA phosphodiester backbone.</text>
</comment>
<dbReference type="CDD" id="cd00186">
    <property type="entry name" value="TOP1Ac"/>
    <property type="match status" value="1"/>
</dbReference>
<evidence type="ECO:0000256" key="6">
    <source>
        <dbReference type="ARBA" id="ARBA00022842"/>
    </source>
</evidence>
<evidence type="ECO:0000256" key="7">
    <source>
        <dbReference type="ARBA" id="ARBA00023029"/>
    </source>
</evidence>
<dbReference type="SMART" id="SM00437">
    <property type="entry name" value="TOP1Ac"/>
    <property type="match status" value="1"/>
</dbReference>
<dbReference type="GO" id="GO:0008270">
    <property type="term" value="F:zinc ion binding"/>
    <property type="evidence" value="ECO:0007669"/>
    <property type="project" value="UniProtKB-KW"/>
</dbReference>
<dbReference type="Gene3D" id="1.10.460.10">
    <property type="entry name" value="Topoisomerase I, domain 2"/>
    <property type="match status" value="1"/>
</dbReference>
<evidence type="ECO:0000256" key="2">
    <source>
        <dbReference type="ARBA" id="ARBA00009446"/>
    </source>
</evidence>
<dbReference type="PROSITE" id="PS00396">
    <property type="entry name" value="TOPO_IA_1"/>
    <property type="match status" value="1"/>
</dbReference>
<keyword evidence="14" id="KW-1185">Reference proteome</keyword>
<evidence type="ECO:0000259" key="11">
    <source>
        <dbReference type="PROSITE" id="PS50880"/>
    </source>
</evidence>
<keyword evidence="3" id="KW-0479">Metal-binding</keyword>
<dbReference type="PROSITE" id="PS52039">
    <property type="entry name" value="TOPO_IA_2"/>
    <property type="match status" value="1"/>
</dbReference>
<comment type="subunit">
    <text evidence="10">Monomer.</text>
</comment>
<dbReference type="HAMAP" id="MF_00952">
    <property type="entry name" value="Topoisom_1_prok"/>
    <property type="match status" value="1"/>
</dbReference>
<dbReference type="PANTHER" id="PTHR42785:SF1">
    <property type="entry name" value="DNA TOPOISOMERASE"/>
    <property type="match status" value="1"/>
</dbReference>
<proteinExistence type="inferred from homology"/>
<evidence type="ECO:0000313" key="13">
    <source>
        <dbReference type="EMBL" id="GHM60085.1"/>
    </source>
</evidence>
<dbReference type="InterPro" id="IPR013825">
    <property type="entry name" value="Topo_IA_cen_sub2"/>
</dbReference>
<dbReference type="InterPro" id="IPR003601">
    <property type="entry name" value="Topo_IA_2"/>
</dbReference>
<dbReference type="GO" id="GO:0005694">
    <property type="term" value="C:chromosome"/>
    <property type="evidence" value="ECO:0007669"/>
    <property type="project" value="InterPro"/>
</dbReference>
<dbReference type="SMART" id="SM00436">
    <property type="entry name" value="TOP1Bc"/>
    <property type="match status" value="1"/>
</dbReference>
<dbReference type="Gene3D" id="2.70.20.10">
    <property type="entry name" value="Topoisomerase I, domain 3"/>
    <property type="match status" value="1"/>
</dbReference>
<keyword evidence="9 10" id="KW-0413">Isomerase</keyword>
<dbReference type="InterPro" id="IPR034149">
    <property type="entry name" value="TOPRIM_TopoI"/>
</dbReference>
<organism evidence="13 14">
    <name type="scientific">Candidatus Mesenet longicola</name>
    <dbReference type="NCBI Taxonomy" id="1892558"/>
    <lineage>
        <taxon>Bacteria</taxon>
        <taxon>Pseudomonadati</taxon>
        <taxon>Pseudomonadota</taxon>
        <taxon>Alphaproteobacteria</taxon>
        <taxon>Rickettsiales</taxon>
        <taxon>Anaplasmataceae</taxon>
        <taxon>Candidatus Mesenet</taxon>
    </lineage>
</organism>
<dbReference type="AlphaFoldDB" id="A0A8J3HWA3"/>
<feature type="region of interest" description="Interaction with DNA" evidence="10">
    <location>
        <begin position="166"/>
        <end position="171"/>
    </location>
</feature>
<feature type="site" description="Interaction with DNA" evidence="10">
    <location>
        <position position="146"/>
    </location>
</feature>
<gene>
    <name evidence="10 13" type="primary">topA</name>
    <name evidence="13" type="ORF">sL5_10780</name>
</gene>
<dbReference type="CDD" id="cd03363">
    <property type="entry name" value="TOPRIM_TopoIA_TopoI"/>
    <property type="match status" value="1"/>
</dbReference>
<feature type="site" description="Interaction with DNA" evidence="10">
    <location>
        <position position="306"/>
    </location>
</feature>
<feature type="site" description="Interaction with DNA" evidence="10">
    <location>
        <position position="142"/>
    </location>
</feature>
<dbReference type="InterPro" id="IPR028612">
    <property type="entry name" value="Topoisom_1_IA"/>
</dbReference>
<dbReference type="Pfam" id="PF01751">
    <property type="entry name" value="Toprim"/>
    <property type="match status" value="1"/>
</dbReference>
<evidence type="ECO:0000256" key="4">
    <source>
        <dbReference type="ARBA" id="ARBA00022771"/>
    </source>
</evidence>
<comment type="caution">
    <text evidence="10">Lacks conserved residue(s) required for the propagation of feature annotation.</text>
</comment>
<dbReference type="PANTHER" id="PTHR42785">
    <property type="entry name" value="DNA TOPOISOMERASE, TYPE IA, CORE"/>
    <property type="match status" value="1"/>
</dbReference>
<dbReference type="GO" id="GO:0006265">
    <property type="term" value="P:DNA topological change"/>
    <property type="evidence" value="ECO:0007669"/>
    <property type="project" value="UniProtKB-UniRule"/>
</dbReference>